<reference evidence="3 4" key="1">
    <citation type="submission" date="2023-02" db="EMBL/GenBank/DDBJ databases">
        <title>Genome sequence of Shewanella metallivivens ER-Te-42B-Light, sp. nov., enriched from sulfide tube worms (Riftia pachyptila) isolated from Explorer Ridge in the Pacific Ocean.</title>
        <authorList>
            <person name="Maltman C."/>
            <person name="Kuzyk S.B."/>
            <person name="Kyndt J.A."/>
            <person name="Yurkov V."/>
        </authorList>
    </citation>
    <scope>NUCLEOTIDE SEQUENCE [LARGE SCALE GENOMIC DNA]</scope>
    <source>
        <strain evidence="3 4">ER-Te-42B-Light</strain>
    </source>
</reference>
<evidence type="ECO:0000256" key="2">
    <source>
        <dbReference type="SAM" id="Phobius"/>
    </source>
</evidence>
<proteinExistence type="predicted"/>
<keyword evidence="4" id="KW-1185">Reference proteome</keyword>
<comment type="caution">
    <text evidence="3">The sequence shown here is derived from an EMBL/GenBank/DDBJ whole genome shotgun (WGS) entry which is preliminary data.</text>
</comment>
<dbReference type="RefSeq" id="WP_238103987.1">
    <property type="nucleotide sequence ID" value="NZ_JAQQPZ010000002.1"/>
</dbReference>
<dbReference type="Proteomes" id="UP001213691">
    <property type="component" value="Unassembled WGS sequence"/>
</dbReference>
<sequence length="200" mass="22148">MSDKLQSKNHPHQHDSQSCASDDYLAKPAAEQCIHSAKDSAHIDFDPTIISFVDAKDDNNDELLQQHQQQVADEIQLQFSGAIAASPSSNELLLTDVETAKSNSLQDKVSRLVSNHSWLFVLMIHMLVVVIALIYGRVDISGLNNIPLEQTAPKPLPVLNSYLITEEQYNKLVEKAQQAELSAPPLAIDDQQVLTKPTEQ</sequence>
<organism evidence="3 4">
    <name type="scientific">Shewanella metallivivens</name>
    <dbReference type="NCBI Taxonomy" id="2872342"/>
    <lineage>
        <taxon>Bacteria</taxon>
        <taxon>Pseudomonadati</taxon>
        <taxon>Pseudomonadota</taxon>
        <taxon>Gammaproteobacteria</taxon>
        <taxon>Alteromonadales</taxon>
        <taxon>Shewanellaceae</taxon>
        <taxon>Shewanella</taxon>
    </lineage>
</organism>
<feature type="transmembrane region" description="Helical" evidence="2">
    <location>
        <begin position="118"/>
        <end position="138"/>
    </location>
</feature>
<gene>
    <name evidence="3" type="ORF">PQR79_04040</name>
</gene>
<keyword evidence="2" id="KW-1133">Transmembrane helix</keyword>
<evidence type="ECO:0000313" key="4">
    <source>
        <dbReference type="Proteomes" id="UP001213691"/>
    </source>
</evidence>
<evidence type="ECO:0000313" key="3">
    <source>
        <dbReference type="EMBL" id="MDD8058304.1"/>
    </source>
</evidence>
<protein>
    <submittedName>
        <fullName evidence="3">Uncharacterized protein</fullName>
    </submittedName>
</protein>
<keyword evidence="2" id="KW-0472">Membrane</keyword>
<accession>A0ABT5TK88</accession>
<keyword evidence="2" id="KW-0812">Transmembrane</keyword>
<dbReference type="EMBL" id="JAQQPZ010000002">
    <property type="protein sequence ID" value="MDD8058304.1"/>
    <property type="molecule type" value="Genomic_DNA"/>
</dbReference>
<evidence type="ECO:0000256" key="1">
    <source>
        <dbReference type="SAM" id="MobiDB-lite"/>
    </source>
</evidence>
<name>A0ABT5TK88_9GAMM</name>
<feature type="region of interest" description="Disordered" evidence="1">
    <location>
        <begin position="1"/>
        <end position="20"/>
    </location>
</feature>